<comment type="similarity">
    <text evidence="1">Belongs to the ComF/GntX family.</text>
</comment>
<dbReference type="AlphaFoldDB" id="K9EBS3"/>
<dbReference type="eggNOG" id="COG1040">
    <property type="taxonomic scope" value="Bacteria"/>
</dbReference>
<evidence type="ECO:0000256" key="1">
    <source>
        <dbReference type="ARBA" id="ARBA00008007"/>
    </source>
</evidence>
<proteinExistence type="inferred from homology"/>
<dbReference type="PANTHER" id="PTHR47505">
    <property type="entry name" value="DNA UTILIZATION PROTEIN YHGH"/>
    <property type="match status" value="1"/>
</dbReference>
<gene>
    <name evidence="2" type="ORF">HMPREF9698_01432</name>
</gene>
<name>K9EBS3_9LACT</name>
<dbReference type="CDD" id="cd06223">
    <property type="entry name" value="PRTases_typeI"/>
    <property type="match status" value="1"/>
</dbReference>
<dbReference type="PANTHER" id="PTHR47505:SF1">
    <property type="entry name" value="DNA UTILIZATION PROTEIN YHGH"/>
    <property type="match status" value="1"/>
</dbReference>
<organism evidence="2 3">
    <name type="scientific">Alloiococcus otitis ATCC 51267</name>
    <dbReference type="NCBI Taxonomy" id="883081"/>
    <lineage>
        <taxon>Bacteria</taxon>
        <taxon>Bacillati</taxon>
        <taxon>Bacillota</taxon>
        <taxon>Bacilli</taxon>
        <taxon>Lactobacillales</taxon>
        <taxon>Carnobacteriaceae</taxon>
        <taxon>Alloiococcus</taxon>
    </lineage>
</organism>
<dbReference type="InterPro" id="IPR051910">
    <property type="entry name" value="ComF/GntX_DNA_util-trans"/>
</dbReference>
<reference evidence="2 3" key="1">
    <citation type="submission" date="2012-09" db="EMBL/GenBank/DDBJ databases">
        <title>The Genome Sequence of Alloiococcus otitis ATCC 51267.</title>
        <authorList>
            <consortium name="The Broad Institute Genome Sequencing Platform"/>
            <person name="Earl A."/>
            <person name="Ward D."/>
            <person name="Feldgarden M."/>
            <person name="Gevers D."/>
            <person name="Huys G."/>
            <person name="Walker B."/>
            <person name="Young S.K."/>
            <person name="Zeng Q."/>
            <person name="Gargeya S."/>
            <person name="Fitzgerald M."/>
            <person name="Haas B."/>
            <person name="Abouelleil A."/>
            <person name="Alvarado L."/>
            <person name="Arachchi H.M."/>
            <person name="Berlin A.M."/>
            <person name="Chapman S.B."/>
            <person name="Goldberg J."/>
            <person name="Griggs A."/>
            <person name="Gujja S."/>
            <person name="Hansen M."/>
            <person name="Howarth C."/>
            <person name="Imamovic A."/>
            <person name="Larimer J."/>
            <person name="McCowen C."/>
            <person name="Montmayeur A."/>
            <person name="Murphy C."/>
            <person name="Neiman D."/>
            <person name="Pearson M."/>
            <person name="Priest M."/>
            <person name="Roberts A."/>
            <person name="Saif S."/>
            <person name="Shea T."/>
            <person name="Sisk P."/>
            <person name="Sykes S."/>
            <person name="Wortman J."/>
            <person name="Nusbaum C."/>
            <person name="Birren B."/>
        </authorList>
    </citation>
    <scope>NUCLEOTIDE SEQUENCE [LARGE SCALE GENOMIC DNA]</scope>
    <source>
        <strain evidence="2 3">ATCC 51267</strain>
    </source>
</reference>
<dbReference type="SUPFAM" id="SSF161187">
    <property type="entry name" value="YfgJ-like"/>
    <property type="match status" value="1"/>
</dbReference>
<dbReference type="InterPro" id="IPR000836">
    <property type="entry name" value="PRTase_dom"/>
</dbReference>
<dbReference type="RefSeq" id="WP_003778533.1">
    <property type="nucleotide sequence ID" value="NZ_JH992960.1"/>
</dbReference>
<dbReference type="Gene3D" id="3.40.50.2020">
    <property type="match status" value="1"/>
</dbReference>
<keyword evidence="3" id="KW-1185">Reference proteome</keyword>
<evidence type="ECO:0000313" key="2">
    <source>
        <dbReference type="EMBL" id="EKU93271.1"/>
    </source>
</evidence>
<evidence type="ECO:0000313" key="3">
    <source>
        <dbReference type="Proteomes" id="UP000009875"/>
    </source>
</evidence>
<accession>K9EBS3</accession>
<comment type="caution">
    <text evidence="2">The sequence shown here is derived from an EMBL/GenBank/DDBJ whole genome shotgun (WGS) entry which is preliminary data.</text>
</comment>
<dbReference type="EMBL" id="AGXA01000022">
    <property type="protein sequence ID" value="EKU93271.1"/>
    <property type="molecule type" value="Genomic_DNA"/>
</dbReference>
<dbReference type="SUPFAM" id="SSF53271">
    <property type="entry name" value="PRTase-like"/>
    <property type="match status" value="1"/>
</dbReference>
<dbReference type="STRING" id="883081.HMPREF9698_01432"/>
<dbReference type="InterPro" id="IPR029057">
    <property type="entry name" value="PRTase-like"/>
</dbReference>
<dbReference type="Proteomes" id="UP000009875">
    <property type="component" value="Unassembled WGS sequence"/>
</dbReference>
<dbReference type="HOGENOM" id="CLU_054549_4_0_9"/>
<protein>
    <submittedName>
        <fullName evidence="2">ComF family protein</fullName>
    </submittedName>
</protein>
<dbReference type="OrthoDB" id="9779910at2"/>
<sequence length="230" mass="26453">MNDQCIHCQEEFHAPISFKDLLLWKPIDQGLVCPKCFSRFQKVDPASMCPTCSKYLESGAVCADCQAWQDLYPDISGRHLALFYYDDFAKDWMFEFKMKGDIRFGLVFGQVLRECIKRHFPNHLLVPIPSSTPHFKDRGFNQIDVILSVLSFEYEDLLANTSHGLGQAKKTRADRLRTDQPFSYRGAGDLTQVDILLVDDVYTTGRTLYHAKRLLTDQGARRVDSLSLFR</sequence>
<dbReference type="PATRIC" id="fig|883081.3.peg.1269"/>